<dbReference type="AlphaFoldDB" id="A0AAW1HUE4"/>
<dbReference type="InterPro" id="IPR029033">
    <property type="entry name" value="His_PPase_superfam"/>
</dbReference>
<name>A0AAW1HUE4_POPJA</name>
<comment type="catalytic activity">
    <reaction evidence="1">
        <text>a phosphate monoester + H2O = an alcohol + phosphate</text>
        <dbReference type="Rhea" id="RHEA:15017"/>
        <dbReference type="ChEBI" id="CHEBI:15377"/>
        <dbReference type="ChEBI" id="CHEBI:30879"/>
        <dbReference type="ChEBI" id="CHEBI:43474"/>
        <dbReference type="ChEBI" id="CHEBI:67140"/>
        <dbReference type="EC" id="3.1.3.2"/>
    </reaction>
</comment>
<dbReference type="EMBL" id="JASPKY010000922">
    <property type="protein sequence ID" value="KAK9680204.1"/>
    <property type="molecule type" value="Genomic_DNA"/>
</dbReference>
<dbReference type="EC" id="3.1.3.2" evidence="3"/>
<dbReference type="InterPro" id="IPR000560">
    <property type="entry name" value="His_Pase_clade-2"/>
</dbReference>
<dbReference type="PANTHER" id="PTHR11567:SF211">
    <property type="entry name" value="PROSTATIC ACID PHOSPHATASE"/>
    <property type="match status" value="1"/>
</dbReference>
<feature type="chain" id="PRO_5043979629" description="acid phosphatase" evidence="8">
    <location>
        <begin position="25"/>
        <end position="367"/>
    </location>
</feature>
<keyword evidence="7" id="KW-0325">Glycoprotein</keyword>
<keyword evidence="10" id="KW-1185">Reference proteome</keyword>
<keyword evidence="5" id="KW-0378">Hydrolase</keyword>
<keyword evidence="6" id="KW-1015">Disulfide bond</keyword>
<comment type="similarity">
    <text evidence="2">Belongs to the histidine acid phosphatase family.</text>
</comment>
<dbReference type="PROSITE" id="PS00616">
    <property type="entry name" value="HIS_ACID_PHOSPHAT_1"/>
    <property type="match status" value="1"/>
</dbReference>
<evidence type="ECO:0000256" key="3">
    <source>
        <dbReference type="ARBA" id="ARBA00012646"/>
    </source>
</evidence>
<evidence type="ECO:0000256" key="6">
    <source>
        <dbReference type="ARBA" id="ARBA00023157"/>
    </source>
</evidence>
<evidence type="ECO:0000256" key="5">
    <source>
        <dbReference type="ARBA" id="ARBA00022801"/>
    </source>
</evidence>
<dbReference type="CDD" id="cd07061">
    <property type="entry name" value="HP_HAP_like"/>
    <property type="match status" value="1"/>
</dbReference>
<protein>
    <recommendedName>
        <fullName evidence="3">acid phosphatase</fullName>
        <ecNumber evidence="3">3.1.3.2</ecNumber>
    </recommendedName>
</protein>
<comment type="caution">
    <text evidence="9">The sequence shown here is derived from an EMBL/GenBank/DDBJ whole genome shotgun (WGS) entry which is preliminary data.</text>
</comment>
<dbReference type="PANTHER" id="PTHR11567">
    <property type="entry name" value="ACID PHOSPHATASE-RELATED"/>
    <property type="match status" value="1"/>
</dbReference>
<accession>A0AAW1HUE4</accession>
<evidence type="ECO:0000256" key="8">
    <source>
        <dbReference type="SAM" id="SignalP"/>
    </source>
</evidence>
<sequence>MLLYNKVLFSAIFVWSLFSEGHQAKYRLDTLYLVHILFRHGERTPRQSYPKDIYKNKTYAPFGFGELTNKGKSRMYDIGLALRNRYGQFIGNVYNYSKINARSSYFARTRMSCELAMAAMFQPTLVETWNPKLNWQPTLCDYVSEEEDYMFLSEAKCNLLSLKGIEIEKDRILGKFQQYENLFQYLSNKSGMEIKTPAGVTPLYDTLRCQNEMNLNLPSWSRSVFPNPMSNLSVLDWDYFAKTDQQKRFAGGVLLETIVNNTNKKINRTPGYKDKQIYIYSGHDSNMVPIMSILNIYQRKIMPYGITIMIEIHRINKKFIVKVYLQDSDIWSPRYMQLPNCAKNCTLMKFIRTYKKYFGTREMCSHT</sequence>
<dbReference type="Gene3D" id="3.40.50.1240">
    <property type="entry name" value="Phosphoglycerate mutase-like"/>
    <property type="match status" value="1"/>
</dbReference>
<evidence type="ECO:0000256" key="1">
    <source>
        <dbReference type="ARBA" id="ARBA00000032"/>
    </source>
</evidence>
<dbReference type="Pfam" id="PF00328">
    <property type="entry name" value="His_Phos_2"/>
    <property type="match status" value="1"/>
</dbReference>
<evidence type="ECO:0000256" key="2">
    <source>
        <dbReference type="ARBA" id="ARBA00005375"/>
    </source>
</evidence>
<dbReference type="SUPFAM" id="SSF53254">
    <property type="entry name" value="Phosphoglycerate mutase-like"/>
    <property type="match status" value="1"/>
</dbReference>
<dbReference type="InterPro" id="IPR050645">
    <property type="entry name" value="Histidine_acid_phosphatase"/>
</dbReference>
<evidence type="ECO:0000256" key="4">
    <source>
        <dbReference type="ARBA" id="ARBA00022729"/>
    </source>
</evidence>
<dbReference type="GO" id="GO:0003993">
    <property type="term" value="F:acid phosphatase activity"/>
    <property type="evidence" value="ECO:0007669"/>
    <property type="project" value="UniProtKB-EC"/>
</dbReference>
<organism evidence="9 10">
    <name type="scientific">Popillia japonica</name>
    <name type="common">Japanese beetle</name>
    <dbReference type="NCBI Taxonomy" id="7064"/>
    <lineage>
        <taxon>Eukaryota</taxon>
        <taxon>Metazoa</taxon>
        <taxon>Ecdysozoa</taxon>
        <taxon>Arthropoda</taxon>
        <taxon>Hexapoda</taxon>
        <taxon>Insecta</taxon>
        <taxon>Pterygota</taxon>
        <taxon>Neoptera</taxon>
        <taxon>Endopterygota</taxon>
        <taxon>Coleoptera</taxon>
        <taxon>Polyphaga</taxon>
        <taxon>Scarabaeiformia</taxon>
        <taxon>Scarabaeidae</taxon>
        <taxon>Rutelinae</taxon>
        <taxon>Popillia</taxon>
    </lineage>
</organism>
<dbReference type="InterPro" id="IPR033379">
    <property type="entry name" value="Acid_Pase_AS"/>
</dbReference>
<evidence type="ECO:0000313" key="10">
    <source>
        <dbReference type="Proteomes" id="UP001458880"/>
    </source>
</evidence>
<feature type="signal peptide" evidence="8">
    <location>
        <begin position="1"/>
        <end position="24"/>
    </location>
</feature>
<reference evidence="9 10" key="1">
    <citation type="journal article" date="2024" name="BMC Genomics">
        <title>De novo assembly and annotation of Popillia japonica's genome with initial clues to its potential as an invasive pest.</title>
        <authorList>
            <person name="Cucini C."/>
            <person name="Boschi S."/>
            <person name="Funari R."/>
            <person name="Cardaioli E."/>
            <person name="Iannotti N."/>
            <person name="Marturano G."/>
            <person name="Paoli F."/>
            <person name="Bruttini M."/>
            <person name="Carapelli A."/>
            <person name="Frati F."/>
            <person name="Nardi F."/>
        </authorList>
    </citation>
    <scope>NUCLEOTIDE SEQUENCE [LARGE SCALE GENOMIC DNA]</scope>
    <source>
        <strain evidence="9">DMR45628</strain>
    </source>
</reference>
<evidence type="ECO:0000313" key="9">
    <source>
        <dbReference type="EMBL" id="KAK9680204.1"/>
    </source>
</evidence>
<evidence type="ECO:0000256" key="7">
    <source>
        <dbReference type="ARBA" id="ARBA00023180"/>
    </source>
</evidence>
<gene>
    <name evidence="9" type="ORF">QE152_g39288</name>
</gene>
<proteinExistence type="inferred from homology"/>
<dbReference type="Proteomes" id="UP001458880">
    <property type="component" value="Unassembled WGS sequence"/>
</dbReference>
<keyword evidence="4 8" id="KW-0732">Signal</keyword>